<evidence type="ECO:0000256" key="8">
    <source>
        <dbReference type="ARBA" id="ARBA00022989"/>
    </source>
</evidence>
<evidence type="ECO:0000259" key="14">
    <source>
        <dbReference type="Pfam" id="PF00520"/>
    </source>
</evidence>
<dbReference type="PRINTS" id="PR00169">
    <property type="entry name" value="KCHANNEL"/>
</dbReference>
<dbReference type="SUPFAM" id="SSF81324">
    <property type="entry name" value="Voltage-gated potassium channels"/>
    <property type="match status" value="1"/>
</dbReference>
<dbReference type="InterPro" id="IPR027359">
    <property type="entry name" value="Volt_channel_dom_sf"/>
</dbReference>
<feature type="region of interest" description="Disordered" evidence="12">
    <location>
        <begin position="342"/>
        <end position="368"/>
    </location>
</feature>
<keyword evidence="8 13" id="KW-1133">Transmembrane helix</keyword>
<dbReference type="InterPro" id="IPR028325">
    <property type="entry name" value="VG_K_chnl"/>
</dbReference>
<comment type="caution">
    <text evidence="15">The sequence shown here is derived from an EMBL/GenBank/DDBJ whole genome shotgun (WGS) entry which is preliminary data.</text>
</comment>
<feature type="transmembrane region" description="Helical" evidence="13">
    <location>
        <begin position="56"/>
        <end position="75"/>
    </location>
</feature>
<comment type="subcellular location">
    <subcellularLocation>
        <location evidence="1">Membrane</location>
        <topology evidence="1">Multi-pass membrane protein</topology>
    </subcellularLocation>
</comment>
<evidence type="ECO:0000256" key="6">
    <source>
        <dbReference type="ARBA" id="ARBA00022882"/>
    </source>
</evidence>
<dbReference type="PANTHER" id="PTHR11537">
    <property type="entry name" value="VOLTAGE-GATED POTASSIUM CHANNEL"/>
    <property type="match status" value="1"/>
</dbReference>
<evidence type="ECO:0000256" key="5">
    <source>
        <dbReference type="ARBA" id="ARBA00022826"/>
    </source>
</evidence>
<evidence type="ECO:0000313" key="15">
    <source>
        <dbReference type="EMBL" id="KAJ8305753.1"/>
    </source>
</evidence>
<feature type="transmembrane region" description="Helical" evidence="13">
    <location>
        <begin position="222"/>
        <end position="251"/>
    </location>
</feature>
<dbReference type="Proteomes" id="UP001217089">
    <property type="component" value="Unassembled WGS sequence"/>
</dbReference>
<sequence length="368" mass="41239">MFVITSILGFCLETLPSLKPAIEIIGGNSSNSTNLCDGDAKDEIIQAMKPNKGLNILDFICTIYFSIELVVRFTFAPKKLSFIKSMMNIIDLLALVPLYVQLVFNTHNLSLCYANEKLVVEIMFLLRIIRMFRIFHLVKHYQALKILIYALKASVQELLMLAIFLFIGMLVFASLIYYAERKDAVNASDMFTTIPVGFWWAIITMTTVGYGDVYPETPFGYVVGVMCAVSGVLMIALTIPVISMNFTLFYTHVRSRAEKPKTFHVGSSRQTMVSHSDEGFETTIVEEEDGGRKHSNGSVVTDTYMNGSAVLRSLSKTRYPKYSPFGKIQEVNSLSNIEIGKSSPEFKRTNSDRAHSDDGVTYSGETFL</sequence>
<dbReference type="InterPro" id="IPR003968">
    <property type="entry name" value="K_chnl_volt-dep_Kv"/>
</dbReference>
<dbReference type="InterPro" id="IPR005821">
    <property type="entry name" value="Ion_trans_dom"/>
</dbReference>
<keyword evidence="11" id="KW-0407">Ion channel</keyword>
<evidence type="ECO:0000256" key="3">
    <source>
        <dbReference type="ARBA" id="ARBA00022538"/>
    </source>
</evidence>
<evidence type="ECO:0000256" key="11">
    <source>
        <dbReference type="ARBA" id="ARBA00023303"/>
    </source>
</evidence>
<dbReference type="PANTHER" id="PTHR11537:SF252">
    <property type="entry name" value="POTASSIUM VOLTAGE-GATED CHANNEL PROTEIN SHAW"/>
    <property type="match status" value="1"/>
</dbReference>
<evidence type="ECO:0000256" key="10">
    <source>
        <dbReference type="ARBA" id="ARBA00023136"/>
    </source>
</evidence>
<keyword evidence="5" id="KW-0631">Potassium channel</keyword>
<evidence type="ECO:0000256" key="12">
    <source>
        <dbReference type="SAM" id="MobiDB-lite"/>
    </source>
</evidence>
<evidence type="ECO:0000313" key="16">
    <source>
        <dbReference type="Proteomes" id="UP001217089"/>
    </source>
</evidence>
<dbReference type="PRINTS" id="PR01491">
    <property type="entry name" value="KVCHANNEL"/>
</dbReference>
<keyword evidence="4 13" id="KW-0812">Transmembrane</keyword>
<organism evidence="15 16">
    <name type="scientific">Tegillarca granosa</name>
    <name type="common">Malaysian cockle</name>
    <name type="synonym">Anadara granosa</name>
    <dbReference type="NCBI Taxonomy" id="220873"/>
    <lineage>
        <taxon>Eukaryota</taxon>
        <taxon>Metazoa</taxon>
        <taxon>Spiralia</taxon>
        <taxon>Lophotrochozoa</taxon>
        <taxon>Mollusca</taxon>
        <taxon>Bivalvia</taxon>
        <taxon>Autobranchia</taxon>
        <taxon>Pteriomorphia</taxon>
        <taxon>Arcoida</taxon>
        <taxon>Arcoidea</taxon>
        <taxon>Arcidae</taxon>
        <taxon>Tegillarca</taxon>
    </lineage>
</organism>
<reference evidence="15 16" key="1">
    <citation type="submission" date="2022-12" db="EMBL/GenBank/DDBJ databases">
        <title>Chromosome-level genome of Tegillarca granosa.</title>
        <authorList>
            <person name="Kim J."/>
        </authorList>
    </citation>
    <scope>NUCLEOTIDE SEQUENCE [LARGE SCALE GENOMIC DNA]</scope>
    <source>
        <strain evidence="15">Teg-2019</strain>
        <tissue evidence="15">Adductor muscle</tissue>
    </source>
</reference>
<keyword evidence="10 13" id="KW-0472">Membrane</keyword>
<dbReference type="Gene3D" id="1.10.287.70">
    <property type="match status" value="1"/>
</dbReference>
<feature type="compositionally biased region" description="Basic and acidic residues" evidence="12">
    <location>
        <begin position="344"/>
        <end position="358"/>
    </location>
</feature>
<evidence type="ECO:0000256" key="4">
    <source>
        <dbReference type="ARBA" id="ARBA00022692"/>
    </source>
</evidence>
<gene>
    <name evidence="15" type="ORF">KUTeg_016298</name>
</gene>
<evidence type="ECO:0000256" key="2">
    <source>
        <dbReference type="ARBA" id="ARBA00022448"/>
    </source>
</evidence>
<keyword evidence="6" id="KW-0851">Voltage-gated channel</keyword>
<accession>A0ABQ9EKG2</accession>
<keyword evidence="7" id="KW-0630">Potassium</keyword>
<feature type="transmembrane region" description="Helical" evidence="13">
    <location>
        <begin position="158"/>
        <end position="178"/>
    </location>
</feature>
<dbReference type="Pfam" id="PF00520">
    <property type="entry name" value="Ion_trans"/>
    <property type="match status" value="1"/>
</dbReference>
<keyword evidence="9" id="KW-0406">Ion transport</keyword>
<evidence type="ECO:0000256" key="1">
    <source>
        <dbReference type="ARBA" id="ARBA00004141"/>
    </source>
</evidence>
<protein>
    <recommendedName>
        <fullName evidence="14">Ion transport domain-containing protein</fullName>
    </recommendedName>
</protein>
<keyword evidence="3" id="KW-0633">Potassium transport</keyword>
<feature type="transmembrane region" description="Helical" evidence="13">
    <location>
        <begin position="190"/>
        <end position="210"/>
    </location>
</feature>
<evidence type="ECO:0000256" key="9">
    <source>
        <dbReference type="ARBA" id="ARBA00023065"/>
    </source>
</evidence>
<keyword evidence="2" id="KW-0813">Transport</keyword>
<feature type="domain" description="Ion transport" evidence="14">
    <location>
        <begin position="43"/>
        <end position="251"/>
    </location>
</feature>
<dbReference type="EMBL" id="JARBDR010000813">
    <property type="protein sequence ID" value="KAJ8305753.1"/>
    <property type="molecule type" value="Genomic_DNA"/>
</dbReference>
<evidence type="ECO:0000256" key="7">
    <source>
        <dbReference type="ARBA" id="ARBA00022958"/>
    </source>
</evidence>
<proteinExistence type="predicted"/>
<name>A0ABQ9EKG2_TEGGR</name>
<evidence type="ECO:0000256" key="13">
    <source>
        <dbReference type="SAM" id="Phobius"/>
    </source>
</evidence>
<feature type="transmembrane region" description="Helical" evidence="13">
    <location>
        <begin position="118"/>
        <end position="138"/>
    </location>
</feature>
<keyword evidence="16" id="KW-1185">Reference proteome</keyword>
<dbReference type="Gene3D" id="1.20.120.350">
    <property type="entry name" value="Voltage-gated potassium channels. Chain C"/>
    <property type="match status" value="1"/>
</dbReference>
<feature type="transmembrane region" description="Helical" evidence="13">
    <location>
        <begin position="87"/>
        <end position="106"/>
    </location>
</feature>